<dbReference type="InterPro" id="IPR035992">
    <property type="entry name" value="Ricin_B-like_lectins"/>
</dbReference>
<dbReference type="Gene3D" id="3.20.20.80">
    <property type="entry name" value="Glycosidases"/>
    <property type="match status" value="1"/>
</dbReference>
<feature type="domain" description="Glycosyl hydrolase family 59 catalytic" evidence="14">
    <location>
        <begin position="46"/>
        <end position="344"/>
    </location>
</feature>
<dbReference type="InterPro" id="IPR013785">
    <property type="entry name" value="Aldolase_TIM"/>
</dbReference>
<feature type="active site" description="Nucleophile" evidence="12">
    <location>
        <position position="267"/>
    </location>
</feature>
<protein>
    <recommendedName>
        <fullName evidence="2">galactosylceramidase</fullName>
        <ecNumber evidence="2">3.2.1.46</ecNumber>
    </recommendedName>
    <alternativeName>
        <fullName evidence="11">Galactosylceramidase</fullName>
    </alternativeName>
</protein>
<dbReference type="PANTHER" id="PTHR15172:SF1">
    <property type="entry name" value="GALACTOCEREBROSIDASE"/>
    <property type="match status" value="1"/>
</dbReference>
<dbReference type="Pfam" id="PF21708">
    <property type="entry name" value="Glyco_hydro_59_C"/>
    <property type="match status" value="1"/>
</dbReference>
<dbReference type="AlphaFoldDB" id="A0A9N8HKN8"/>
<evidence type="ECO:0000256" key="10">
    <source>
        <dbReference type="ARBA" id="ARBA00023295"/>
    </source>
</evidence>
<keyword evidence="8" id="KW-1015">Disulfide bond</keyword>
<keyword evidence="3 13" id="KW-0732">Signal</keyword>
<dbReference type="InterPro" id="IPR049161">
    <property type="entry name" value="GH59_cat"/>
</dbReference>
<proteinExistence type="inferred from homology"/>
<name>A0A9N8HKN8_9STRA</name>
<sequence length="896" mass="99129">MSVKRLFVSLLLCPSLVGAAITNNVTTSANIPGLFVDGVCVDCPRFDGVGAISGGGATSRLLVDYPPDVQAEILDFLFLPNFGASLHILKVEIGGDSYSTDGSESSHMHSQDDLNLSRGYEWWLLKEAKKRNPHILTYGLPWAFPGWVTDDVKNPFQHIDRLTNYTLQWVKGAKEVHGIDIDYLGIWNERGTNREYVLAMRKVLDASGFNNVRLVVNDGQPKDLCPLMVNDTEYINTADILGFHYPNDKSGVWPICSSFDTPIWASEESSSYDDLNGAACWARVMASHYVLNNMTGNIMWNLVGSYAHGTGWYASSMLTAVQPWSGYYEWEQMPVVWATAHYTQFAFPGWRYMPVGKGSGELAQGGYYMTLVSPDQKYFTVIVVKISREHAPCTRPRLWNWSTQDEVFQITVDLPILSEADEDSADGETQTWYSNLEQEDTVLFQKLDNPGVLSRVSSFVKSSKLGVRSYDISLNVTAGSVFTVTNLMQAGNKGTAKVRNKPDARFPLPYYDDFNSYQCDNCYSKYLSDQMGAFEIHFIDDGNTDKNGELWQRRALVQSAPQVPVGWQGTTKNGPMTVVGMTEWEDVGLQVSFRLPDPGTFVCISTRTDQFWSNGVSMCANTSSWFLVYGGAPMAGFDTKAAIAHGTLPASLRQDYWHILGLSTQGHQVEASVNGDVVVGKDDVSIRVGDSGFVALGASAYAAVQFGHIHIEPVGPNWAVSNPSPTTQAGATWSMQLGLCTANGLTTDAERFEVTSNWQIKHLASGLCVTVVNETMHDFNSNQGVQLTLQKCVHDNRAQRFWHDYTWLRNDRLMSLQNDSGDLCATRDGKVSLTVKTPNVTCAGTEDAFLSWALYPNTQQLRNTFGYDPSAGGRAQCLGAVQAKESDEDEFLVETI</sequence>
<keyword evidence="7" id="KW-0443">Lipid metabolism</keyword>
<dbReference type="InterPro" id="IPR017853">
    <property type="entry name" value="GH"/>
</dbReference>
<evidence type="ECO:0000259" key="16">
    <source>
        <dbReference type="Pfam" id="PF21708"/>
    </source>
</evidence>
<keyword evidence="10" id="KW-0326">Glycosidase</keyword>
<keyword evidence="4" id="KW-0378">Hydrolase</keyword>
<comment type="similarity">
    <text evidence="1">Belongs to the glycosyl hydrolase 59 family.</text>
</comment>
<evidence type="ECO:0000256" key="11">
    <source>
        <dbReference type="ARBA" id="ARBA00033098"/>
    </source>
</evidence>
<keyword evidence="6" id="KW-0442">Lipid degradation</keyword>
<feature type="signal peptide" evidence="13">
    <location>
        <begin position="1"/>
        <end position="19"/>
    </location>
</feature>
<keyword evidence="5" id="KW-0746">Sphingolipid metabolism</keyword>
<reference evidence="17" key="1">
    <citation type="submission" date="2020-06" db="EMBL/GenBank/DDBJ databases">
        <authorList>
            <consortium name="Plant Systems Biology data submission"/>
        </authorList>
    </citation>
    <scope>NUCLEOTIDE SEQUENCE</scope>
    <source>
        <strain evidence="17">D6</strain>
    </source>
</reference>
<feature type="chain" id="PRO_5040347839" description="galactosylceramidase" evidence="13">
    <location>
        <begin position="20"/>
        <end position="896"/>
    </location>
</feature>
<evidence type="ECO:0000313" key="18">
    <source>
        <dbReference type="Proteomes" id="UP001153069"/>
    </source>
</evidence>
<feature type="active site" description="Proton donor/acceptor" evidence="12">
    <location>
        <position position="189"/>
    </location>
</feature>
<gene>
    <name evidence="17" type="ORF">SEMRO_959_G224830.1</name>
</gene>
<evidence type="ECO:0000313" key="17">
    <source>
        <dbReference type="EMBL" id="CAB9518738.1"/>
    </source>
</evidence>
<dbReference type="InterPro" id="IPR035394">
    <property type="entry name" value="Glyco_hydro_59_dom"/>
</dbReference>
<dbReference type="SUPFAM" id="SSF51445">
    <property type="entry name" value="(Trans)glycosidases"/>
    <property type="match status" value="1"/>
</dbReference>
<evidence type="ECO:0000259" key="15">
    <source>
        <dbReference type="Pfam" id="PF17387"/>
    </source>
</evidence>
<dbReference type="Pfam" id="PF02057">
    <property type="entry name" value="Glyco_hydro_59"/>
    <property type="match status" value="1"/>
</dbReference>
<feature type="domain" description="Glycosyl hydrolase family 59 C-terminal lectin" evidence="16">
    <location>
        <begin position="529"/>
        <end position="712"/>
    </location>
</feature>
<dbReference type="PROSITE" id="PS50231">
    <property type="entry name" value="RICIN_B_LECTIN"/>
    <property type="match status" value="1"/>
</dbReference>
<evidence type="ECO:0000256" key="7">
    <source>
        <dbReference type="ARBA" id="ARBA00023098"/>
    </source>
</evidence>
<dbReference type="PRINTS" id="PR00850">
    <property type="entry name" value="GLHYDRLASE59"/>
</dbReference>
<dbReference type="PANTHER" id="PTHR15172">
    <property type="entry name" value="GALACTOCEREBROSIDASE"/>
    <property type="match status" value="1"/>
</dbReference>
<dbReference type="EMBL" id="CAICTM010000957">
    <property type="protein sequence ID" value="CAB9518738.1"/>
    <property type="molecule type" value="Genomic_DNA"/>
</dbReference>
<dbReference type="InterPro" id="IPR001286">
    <property type="entry name" value="Glyco_hydro_59"/>
</dbReference>
<dbReference type="SUPFAM" id="SSF50370">
    <property type="entry name" value="Ricin B-like lectins"/>
    <property type="match status" value="1"/>
</dbReference>
<dbReference type="InterPro" id="IPR049162">
    <property type="entry name" value="GH59_C"/>
</dbReference>
<evidence type="ECO:0000256" key="1">
    <source>
        <dbReference type="ARBA" id="ARBA00005637"/>
    </source>
</evidence>
<dbReference type="Gene3D" id="2.60.120.560">
    <property type="entry name" value="Exo-inulinase, domain 1"/>
    <property type="match status" value="1"/>
</dbReference>
<evidence type="ECO:0000256" key="13">
    <source>
        <dbReference type="SAM" id="SignalP"/>
    </source>
</evidence>
<feature type="domain" description="Glycosyl hydrolase family 59 central" evidence="15">
    <location>
        <begin position="357"/>
        <end position="487"/>
    </location>
</feature>
<dbReference type="GO" id="GO:0016020">
    <property type="term" value="C:membrane"/>
    <property type="evidence" value="ECO:0007669"/>
    <property type="project" value="GOC"/>
</dbReference>
<dbReference type="GO" id="GO:0005764">
    <property type="term" value="C:lysosome"/>
    <property type="evidence" value="ECO:0007669"/>
    <property type="project" value="TreeGrafter"/>
</dbReference>
<organism evidence="17 18">
    <name type="scientific">Seminavis robusta</name>
    <dbReference type="NCBI Taxonomy" id="568900"/>
    <lineage>
        <taxon>Eukaryota</taxon>
        <taxon>Sar</taxon>
        <taxon>Stramenopiles</taxon>
        <taxon>Ochrophyta</taxon>
        <taxon>Bacillariophyta</taxon>
        <taxon>Bacillariophyceae</taxon>
        <taxon>Bacillariophycidae</taxon>
        <taxon>Naviculales</taxon>
        <taxon>Naviculaceae</taxon>
        <taxon>Seminavis</taxon>
    </lineage>
</organism>
<dbReference type="Gene3D" id="3.20.20.70">
    <property type="entry name" value="Aldolase class I"/>
    <property type="match status" value="1"/>
</dbReference>
<dbReference type="Proteomes" id="UP001153069">
    <property type="component" value="Unassembled WGS sequence"/>
</dbReference>
<dbReference type="EC" id="3.2.1.46" evidence="2"/>
<dbReference type="GO" id="GO:0004336">
    <property type="term" value="F:galactosylceramidase activity"/>
    <property type="evidence" value="ECO:0007669"/>
    <property type="project" value="UniProtKB-EC"/>
</dbReference>
<evidence type="ECO:0000256" key="2">
    <source>
        <dbReference type="ARBA" id="ARBA00012657"/>
    </source>
</evidence>
<evidence type="ECO:0000259" key="14">
    <source>
        <dbReference type="Pfam" id="PF02057"/>
    </source>
</evidence>
<dbReference type="Pfam" id="PF17387">
    <property type="entry name" value="Glyco_hydro_59M"/>
    <property type="match status" value="1"/>
</dbReference>
<dbReference type="OrthoDB" id="440760at2759"/>
<keyword evidence="9" id="KW-0325">Glycoprotein</keyword>
<evidence type="ECO:0000256" key="4">
    <source>
        <dbReference type="ARBA" id="ARBA00022801"/>
    </source>
</evidence>
<evidence type="ECO:0000256" key="12">
    <source>
        <dbReference type="PIRSR" id="PIRSR601286-50"/>
    </source>
</evidence>
<keyword evidence="18" id="KW-1185">Reference proteome</keyword>
<evidence type="ECO:0000256" key="8">
    <source>
        <dbReference type="ARBA" id="ARBA00023157"/>
    </source>
</evidence>
<evidence type="ECO:0000256" key="3">
    <source>
        <dbReference type="ARBA" id="ARBA00022729"/>
    </source>
</evidence>
<dbReference type="GO" id="GO:0006683">
    <property type="term" value="P:galactosylceramide catabolic process"/>
    <property type="evidence" value="ECO:0007669"/>
    <property type="project" value="InterPro"/>
</dbReference>
<accession>A0A9N8HKN8</accession>
<evidence type="ECO:0000256" key="9">
    <source>
        <dbReference type="ARBA" id="ARBA00023180"/>
    </source>
</evidence>
<evidence type="ECO:0000256" key="6">
    <source>
        <dbReference type="ARBA" id="ARBA00022963"/>
    </source>
</evidence>
<comment type="caution">
    <text evidence="17">The sequence shown here is derived from an EMBL/GenBank/DDBJ whole genome shotgun (WGS) entry which is preliminary data.</text>
</comment>
<evidence type="ECO:0000256" key="5">
    <source>
        <dbReference type="ARBA" id="ARBA00022919"/>
    </source>
</evidence>